<dbReference type="RefSeq" id="WP_245585784.1">
    <property type="nucleotide sequence ID" value="NZ_AUII01000050.1"/>
</dbReference>
<keyword evidence="3" id="KW-1185">Reference proteome</keyword>
<dbReference type="STRING" id="1123024.GCA_000423625_04908"/>
<gene>
    <name evidence="2" type="ORF">PA7_47600</name>
</gene>
<accession>A0A511D951</accession>
<dbReference type="InterPro" id="IPR036165">
    <property type="entry name" value="YefM-like_sf"/>
</dbReference>
<sequence length="173" mass="18790">MSDVIVVDFRTRSEYAWAMAIAADVPTSTRRSSDLSKHPAEVFAEAEDHPVTVTRRDGESLVLMSQREADGRARLLQLAAQLITVALDDSGSLAERMSKGFPWMLALSQADRNTCAQNLVDAARASFTTHQPHLALAELTAWRETATAIAAGLGRADLEWLENGGTAEAVERP</sequence>
<dbReference type="EMBL" id="BJVI01000112">
    <property type="protein sequence ID" value="GEL20923.1"/>
    <property type="molecule type" value="Genomic_DNA"/>
</dbReference>
<dbReference type="AlphaFoldDB" id="A0A511D951"/>
<dbReference type="Proteomes" id="UP000321328">
    <property type="component" value="Unassembled WGS sequence"/>
</dbReference>
<dbReference type="SUPFAM" id="SSF143120">
    <property type="entry name" value="YefM-like"/>
    <property type="match status" value="1"/>
</dbReference>
<organism evidence="2 3">
    <name type="scientific">Pseudonocardia asaccharolytica DSM 44247 = NBRC 16224</name>
    <dbReference type="NCBI Taxonomy" id="1123024"/>
    <lineage>
        <taxon>Bacteria</taxon>
        <taxon>Bacillati</taxon>
        <taxon>Actinomycetota</taxon>
        <taxon>Actinomycetes</taxon>
        <taxon>Pseudonocardiales</taxon>
        <taxon>Pseudonocardiaceae</taxon>
        <taxon>Pseudonocardia</taxon>
    </lineage>
</organism>
<reference evidence="2 3" key="1">
    <citation type="submission" date="2019-07" db="EMBL/GenBank/DDBJ databases">
        <title>Whole genome shotgun sequence of Pseudonocardia asaccharolytica NBRC 16224.</title>
        <authorList>
            <person name="Hosoyama A."/>
            <person name="Uohara A."/>
            <person name="Ohji S."/>
            <person name="Ichikawa N."/>
        </authorList>
    </citation>
    <scope>NUCLEOTIDE SEQUENCE [LARGE SCALE GENOMIC DNA]</scope>
    <source>
        <strain evidence="2 3">NBRC 16224</strain>
    </source>
</reference>
<protein>
    <submittedName>
        <fullName evidence="2">Prevent-host-death protein</fullName>
    </submittedName>
</protein>
<evidence type="ECO:0000313" key="3">
    <source>
        <dbReference type="Proteomes" id="UP000321328"/>
    </source>
</evidence>
<evidence type="ECO:0000256" key="1">
    <source>
        <dbReference type="ARBA" id="ARBA00009981"/>
    </source>
</evidence>
<evidence type="ECO:0000313" key="2">
    <source>
        <dbReference type="EMBL" id="GEL20923.1"/>
    </source>
</evidence>
<proteinExistence type="inferred from homology"/>
<dbReference type="Gene3D" id="3.40.1620.10">
    <property type="entry name" value="YefM-like domain"/>
    <property type="match status" value="1"/>
</dbReference>
<name>A0A511D951_9PSEU</name>
<comment type="similarity">
    <text evidence="1">Belongs to the phD/YefM antitoxin family.</text>
</comment>
<comment type="caution">
    <text evidence="2">The sequence shown here is derived from an EMBL/GenBank/DDBJ whole genome shotgun (WGS) entry which is preliminary data.</text>
</comment>